<accession>A0A3P5WFZ3</accession>
<evidence type="ECO:0000313" key="1">
    <source>
        <dbReference type="EMBL" id="VDC18386.1"/>
    </source>
</evidence>
<evidence type="ECO:0000313" key="2">
    <source>
        <dbReference type="Proteomes" id="UP000280861"/>
    </source>
</evidence>
<organism evidence="1 2">
    <name type="scientific">Arthrobacter ulcerisalmonis</name>
    <dbReference type="NCBI Taxonomy" id="2483813"/>
    <lineage>
        <taxon>Bacteria</taxon>
        <taxon>Bacillati</taxon>
        <taxon>Actinomycetota</taxon>
        <taxon>Actinomycetes</taxon>
        <taxon>Micrococcales</taxon>
        <taxon>Micrococcaceae</taxon>
        <taxon>Arthrobacter</taxon>
    </lineage>
</organism>
<protein>
    <submittedName>
        <fullName evidence="1">Uncharacterized protein</fullName>
    </submittedName>
</protein>
<gene>
    <name evidence="1" type="ORF">PSET11_00252</name>
</gene>
<dbReference type="AlphaFoldDB" id="A0A3P5WFZ3"/>
<sequence length="63" mass="7211">MELMGKTTRVLRERLRGHAGRAPVQETLMVTYRSMLELKIIIDGCFQDNREQETATAPGQVYT</sequence>
<reference evidence="1 2" key="1">
    <citation type="submission" date="2018-11" db="EMBL/GenBank/DDBJ databases">
        <authorList>
            <person name="Criscuolo A."/>
        </authorList>
    </citation>
    <scope>NUCLEOTIDE SEQUENCE [LARGE SCALE GENOMIC DNA]</scope>
    <source>
        <strain evidence="1">AT11b</strain>
    </source>
</reference>
<name>A0A3P5WFZ3_9MICC</name>
<dbReference type="EMBL" id="UXAU01000009">
    <property type="protein sequence ID" value="VDC18386.1"/>
    <property type="molecule type" value="Genomic_DNA"/>
</dbReference>
<proteinExistence type="predicted"/>
<keyword evidence="2" id="KW-1185">Reference proteome</keyword>
<dbReference type="Proteomes" id="UP000280861">
    <property type="component" value="Unassembled WGS sequence"/>
</dbReference>